<dbReference type="SUPFAM" id="SSF55874">
    <property type="entry name" value="ATPase domain of HSP90 chaperone/DNA topoisomerase II/histidine kinase"/>
    <property type="match status" value="1"/>
</dbReference>
<dbReference type="AlphaFoldDB" id="A0A162T7P3"/>
<keyword evidence="8" id="KW-0418">Kinase</keyword>
<dbReference type="PATRIC" id="fig|1121326.3.peg.2131"/>
<dbReference type="Gene3D" id="3.30.565.10">
    <property type="entry name" value="Histidine kinase-like ATPase, C-terminal domain"/>
    <property type="match status" value="1"/>
</dbReference>
<evidence type="ECO:0000256" key="5">
    <source>
        <dbReference type="ARBA" id="ARBA00022553"/>
    </source>
</evidence>
<evidence type="ECO:0000256" key="16">
    <source>
        <dbReference type="SAM" id="Coils"/>
    </source>
</evidence>
<dbReference type="InterPro" id="IPR003661">
    <property type="entry name" value="HisK_dim/P_dom"/>
</dbReference>
<evidence type="ECO:0000256" key="10">
    <source>
        <dbReference type="ARBA" id="ARBA00023012"/>
    </source>
</evidence>
<dbReference type="PANTHER" id="PTHR45339">
    <property type="entry name" value="HYBRID SIGNAL TRANSDUCTION HISTIDINE KINASE J"/>
    <property type="match status" value="1"/>
</dbReference>
<evidence type="ECO:0000256" key="6">
    <source>
        <dbReference type="ARBA" id="ARBA00022679"/>
    </source>
</evidence>
<accession>A0A162T7P3</accession>
<organism evidence="20 21">
    <name type="scientific">Clostridium magnum DSM 2767</name>
    <dbReference type="NCBI Taxonomy" id="1121326"/>
    <lineage>
        <taxon>Bacteria</taxon>
        <taxon>Bacillati</taxon>
        <taxon>Bacillota</taxon>
        <taxon>Clostridia</taxon>
        <taxon>Eubacteriales</taxon>
        <taxon>Clostridiaceae</taxon>
        <taxon>Clostridium</taxon>
    </lineage>
</organism>
<evidence type="ECO:0000256" key="3">
    <source>
        <dbReference type="ARBA" id="ARBA00012438"/>
    </source>
</evidence>
<evidence type="ECO:0000313" key="21">
    <source>
        <dbReference type="Proteomes" id="UP000076603"/>
    </source>
</evidence>
<evidence type="ECO:0000256" key="9">
    <source>
        <dbReference type="ARBA" id="ARBA00022840"/>
    </source>
</evidence>
<keyword evidence="7" id="KW-0547">Nucleotide-binding</keyword>
<dbReference type="STRING" id="1121326.CLMAG_21400"/>
<dbReference type="PROSITE" id="PS50109">
    <property type="entry name" value="HIS_KIN"/>
    <property type="match status" value="1"/>
</dbReference>
<keyword evidence="21" id="KW-1185">Reference proteome</keyword>
<sequence>MQELRILLVQDNLNEYNLLDKLRIQNCELEYKIANSIDNIVYELKHNHWDIVISYYSCGEFTAFQVISTIKNSFIDMPIIVILDKSQEENIVKLIKQGCSNCVKESNLELLEAILEREFKVAMTKRNKGLRLDKRNFTVERNNLKIIFENSLLGMININKDALVKRANKTFLNMMGRTLEEVLGKTVGQVLDCCICSKCTRCTECSDNCNLCELRKRLNNFLTSKENRLDFQWSNLIKVNDALVKRWYNIRYVPIIDSEEENILVIVEDISDRKSFEESLINSETKYKSLFYNMVDAFAHNKIIFENNRPVDIQFVEVNNSFENLFNVKSVDVIGKSCSELFPLIFEKVISELQAYYTGNKKNEKMYIDEVYCEKNSKWLTISAFESQKGYIAAIVSDVTENRMAQVKLQSSEEKYRSLFMNMHSAVSYNKIILDKKGKPIDFEYVEINDFFAKTLGLTKSEMERKKFSEICSRYSHLHEEMITLVTDVALNGKVIYNEDFYSEIFKGWYCRTIYSPEKYYFVLMLTDINHRKKFEEELIKAKQEAEEANKAKSSFLANMSHEIRTPLNGMLGLIDLTLRSNLSKEDKENLNTAKLSGKSLLKVINDILDFSKVEAGKLSIENVHFDFHESINYIIKPHIIAANSKKINLKLMISNEVPKFLFGDSIRLKQVIDNLLSNAIKFTDKGTVKLEIELIKRINDSIEIQVSVSDTGIGILETEKKYLFQSFSQVDGSYTRKFSGTGLGLAISKQLVEKMGGSIFVESTKGAGSVFRFTSKLKVSEEKVYDKEAKETFVKIDSTSLRVLLVEDDTVNQLVISEILKSVGHGITIANNGKEALELLQQNQYDIIFMDIEMPLMNGITATKFIREKEELSKNHVPVIAITAHALKGDREKFLRYGMDDYISKPIDIENFYKVLNKFSSKSIENKILKYIGINRFDDSNPAEITEKNNYNIIEVFRELEKNIREKDLDAIEKNSNNLKELSNKLEMNQIKKLAFKIQLAGRRKDYDEIIKNMKELKTKFHSLVKQ</sequence>
<evidence type="ECO:0000259" key="18">
    <source>
        <dbReference type="PROSITE" id="PS50110"/>
    </source>
</evidence>
<keyword evidence="5 15" id="KW-0597">Phosphoprotein</keyword>
<dbReference type="InterPro" id="IPR035965">
    <property type="entry name" value="PAS-like_dom_sf"/>
</dbReference>
<evidence type="ECO:0000256" key="13">
    <source>
        <dbReference type="ARBA" id="ARBA00068150"/>
    </source>
</evidence>
<dbReference type="Pfam" id="PF13426">
    <property type="entry name" value="PAS_9"/>
    <property type="match status" value="2"/>
</dbReference>
<dbReference type="SUPFAM" id="SSF52172">
    <property type="entry name" value="CheY-like"/>
    <property type="match status" value="2"/>
</dbReference>
<feature type="coiled-coil region" evidence="16">
    <location>
        <begin position="532"/>
        <end position="559"/>
    </location>
</feature>
<protein>
    <recommendedName>
        <fullName evidence="14">Circadian input-output histidine kinase CikA</fullName>
        <ecNumber evidence="3">2.7.13.3</ecNumber>
    </recommendedName>
    <alternativeName>
        <fullName evidence="13">Sensory/regulatory protein RpfC</fullName>
    </alternativeName>
    <alternativeName>
        <fullName evidence="4">Stage 0 sporulation protein A homolog</fullName>
    </alternativeName>
</protein>
<dbReference type="Gene3D" id="3.30.450.20">
    <property type="entry name" value="PAS domain"/>
    <property type="match status" value="3"/>
</dbReference>
<dbReference type="SUPFAM" id="SSF47226">
    <property type="entry name" value="Histidine-containing phosphotransfer domain, HPT domain"/>
    <property type="match status" value="1"/>
</dbReference>
<gene>
    <name evidence="20" type="primary">rpfC_3</name>
    <name evidence="20" type="ORF">CLMAG_21400</name>
</gene>
<dbReference type="RefSeq" id="WP_082831876.1">
    <property type="nucleotide sequence ID" value="NZ_FQXL01000004.1"/>
</dbReference>
<dbReference type="Pfam" id="PF02518">
    <property type="entry name" value="HATPase_c"/>
    <property type="match status" value="1"/>
</dbReference>
<dbReference type="Pfam" id="PF00072">
    <property type="entry name" value="Response_reg"/>
    <property type="match status" value="1"/>
</dbReference>
<dbReference type="SUPFAM" id="SSF55785">
    <property type="entry name" value="PYP-like sensor domain (PAS domain)"/>
    <property type="match status" value="3"/>
</dbReference>
<evidence type="ECO:0000256" key="15">
    <source>
        <dbReference type="PROSITE-ProRule" id="PRU00169"/>
    </source>
</evidence>
<dbReference type="InterPro" id="IPR036097">
    <property type="entry name" value="HisK_dim/P_sf"/>
</dbReference>
<dbReference type="PRINTS" id="PR00344">
    <property type="entry name" value="BCTRLSENSOR"/>
</dbReference>
<dbReference type="Proteomes" id="UP000076603">
    <property type="component" value="Unassembled WGS sequence"/>
</dbReference>
<evidence type="ECO:0000256" key="12">
    <source>
        <dbReference type="ARBA" id="ARBA00064003"/>
    </source>
</evidence>
<proteinExistence type="inferred from homology"/>
<evidence type="ECO:0000313" key="20">
    <source>
        <dbReference type="EMBL" id="KZL92331.1"/>
    </source>
</evidence>
<dbReference type="InterPro" id="IPR000014">
    <property type="entry name" value="PAS"/>
</dbReference>
<dbReference type="CDD" id="cd16922">
    <property type="entry name" value="HATPase_EvgS-ArcB-TorS-like"/>
    <property type="match status" value="1"/>
</dbReference>
<dbReference type="PANTHER" id="PTHR45339:SF3">
    <property type="entry name" value="HISTIDINE KINASE"/>
    <property type="match status" value="1"/>
</dbReference>
<evidence type="ECO:0000256" key="8">
    <source>
        <dbReference type="ARBA" id="ARBA00022777"/>
    </source>
</evidence>
<dbReference type="GO" id="GO:0005524">
    <property type="term" value="F:ATP binding"/>
    <property type="evidence" value="ECO:0007669"/>
    <property type="project" value="UniProtKB-KW"/>
</dbReference>
<evidence type="ECO:0000256" key="4">
    <source>
        <dbReference type="ARBA" id="ARBA00018672"/>
    </source>
</evidence>
<dbReference type="SUPFAM" id="SSF47384">
    <property type="entry name" value="Homodimeric domain of signal transducing histidine kinase"/>
    <property type="match status" value="1"/>
</dbReference>
<dbReference type="FunFam" id="3.30.565.10:FF:000010">
    <property type="entry name" value="Sensor histidine kinase RcsC"/>
    <property type="match status" value="1"/>
</dbReference>
<dbReference type="Gene3D" id="1.10.287.130">
    <property type="match status" value="1"/>
</dbReference>
<feature type="domain" description="Histidine kinase" evidence="17">
    <location>
        <begin position="559"/>
        <end position="780"/>
    </location>
</feature>
<dbReference type="Gene3D" id="3.40.50.2300">
    <property type="match status" value="2"/>
</dbReference>
<comment type="similarity">
    <text evidence="2">In the N-terminal section; belongs to the phytochrome family.</text>
</comment>
<comment type="subunit">
    <text evidence="12">At low DSF concentrations, interacts with RpfF.</text>
</comment>
<feature type="modified residue" description="4-aspartylphosphate" evidence="15">
    <location>
        <position position="852"/>
    </location>
</feature>
<keyword evidence="9" id="KW-0067">ATP-binding</keyword>
<evidence type="ECO:0000256" key="11">
    <source>
        <dbReference type="ARBA" id="ARBA00024867"/>
    </source>
</evidence>
<dbReference type="SMART" id="SM00448">
    <property type="entry name" value="REC"/>
    <property type="match status" value="2"/>
</dbReference>
<keyword evidence="16" id="KW-0175">Coiled coil</keyword>
<dbReference type="PROSITE" id="PS50110">
    <property type="entry name" value="RESPONSE_REGULATORY"/>
    <property type="match status" value="1"/>
</dbReference>
<comment type="function">
    <text evidence="11">May play the central regulatory role in sporulation. It may be an element of the effector pathway responsible for the activation of sporulation genes in response to nutritional stress. Spo0A may act in concert with spo0H (a sigma factor) to control the expression of some genes that are critical to the sporulation process.</text>
</comment>
<reference evidence="20 21" key="1">
    <citation type="submission" date="2016-04" db="EMBL/GenBank/DDBJ databases">
        <title>Genome sequence of Clostridium magnum DSM 2767.</title>
        <authorList>
            <person name="Poehlein A."/>
            <person name="Uhlig R."/>
            <person name="Fischer R."/>
            <person name="Bahl H."/>
            <person name="Daniel R."/>
        </authorList>
    </citation>
    <scope>NUCLEOTIDE SEQUENCE [LARGE SCALE GENOMIC DNA]</scope>
    <source>
        <strain evidence="20 21">DSM 2767</strain>
    </source>
</reference>
<feature type="domain" description="PAS" evidence="19">
    <location>
        <begin position="140"/>
        <end position="192"/>
    </location>
</feature>
<dbReference type="EMBL" id="LWAE01000002">
    <property type="protein sequence ID" value="KZL92331.1"/>
    <property type="molecule type" value="Genomic_DNA"/>
</dbReference>
<dbReference type="InterPro" id="IPR036890">
    <property type="entry name" value="HATPase_C_sf"/>
</dbReference>
<comment type="caution">
    <text evidence="20">The sequence shown here is derived from an EMBL/GenBank/DDBJ whole genome shotgun (WGS) entry which is preliminary data.</text>
</comment>
<feature type="domain" description="Response regulatory" evidence="18">
    <location>
        <begin position="803"/>
        <end position="921"/>
    </location>
</feature>
<dbReference type="FunFam" id="1.10.287.130:FF:000002">
    <property type="entry name" value="Two-component osmosensing histidine kinase"/>
    <property type="match status" value="1"/>
</dbReference>
<dbReference type="GO" id="GO:0005886">
    <property type="term" value="C:plasma membrane"/>
    <property type="evidence" value="ECO:0007669"/>
    <property type="project" value="UniProtKB-SubCell"/>
</dbReference>
<evidence type="ECO:0000259" key="19">
    <source>
        <dbReference type="PROSITE" id="PS50112"/>
    </source>
</evidence>
<evidence type="ECO:0000259" key="17">
    <source>
        <dbReference type="PROSITE" id="PS50109"/>
    </source>
</evidence>
<keyword evidence="6 20" id="KW-0808">Transferase</keyword>
<dbReference type="SMART" id="SM00387">
    <property type="entry name" value="HATPase_c"/>
    <property type="match status" value="1"/>
</dbReference>
<evidence type="ECO:0000256" key="14">
    <source>
        <dbReference type="ARBA" id="ARBA00074306"/>
    </source>
</evidence>
<dbReference type="InterPro" id="IPR001789">
    <property type="entry name" value="Sig_transdc_resp-reg_receiver"/>
</dbReference>
<dbReference type="CDD" id="cd00082">
    <property type="entry name" value="HisKA"/>
    <property type="match status" value="1"/>
</dbReference>
<dbReference type="SMART" id="SM00388">
    <property type="entry name" value="HisKA"/>
    <property type="match status" value="1"/>
</dbReference>
<dbReference type="InterPro" id="IPR011006">
    <property type="entry name" value="CheY-like_superfamily"/>
</dbReference>
<dbReference type="CDD" id="cd17546">
    <property type="entry name" value="REC_hyHK_CKI1_RcsC-like"/>
    <property type="match status" value="1"/>
</dbReference>
<dbReference type="EC" id="2.7.13.3" evidence="3"/>
<dbReference type="InterPro" id="IPR005467">
    <property type="entry name" value="His_kinase_dom"/>
</dbReference>
<dbReference type="OrthoDB" id="9790669at2"/>
<evidence type="ECO:0000256" key="1">
    <source>
        <dbReference type="ARBA" id="ARBA00000085"/>
    </source>
</evidence>
<name>A0A162T7P3_9CLOT</name>
<dbReference type="Pfam" id="PF00512">
    <property type="entry name" value="HisKA"/>
    <property type="match status" value="1"/>
</dbReference>
<keyword evidence="10" id="KW-0902">Two-component regulatory system</keyword>
<evidence type="ECO:0000256" key="2">
    <source>
        <dbReference type="ARBA" id="ARBA00006402"/>
    </source>
</evidence>
<evidence type="ECO:0000256" key="7">
    <source>
        <dbReference type="ARBA" id="ARBA00022741"/>
    </source>
</evidence>
<dbReference type="GO" id="GO:0000155">
    <property type="term" value="F:phosphorelay sensor kinase activity"/>
    <property type="evidence" value="ECO:0007669"/>
    <property type="project" value="InterPro"/>
</dbReference>
<dbReference type="PROSITE" id="PS50112">
    <property type="entry name" value="PAS"/>
    <property type="match status" value="1"/>
</dbReference>
<dbReference type="InterPro" id="IPR036641">
    <property type="entry name" value="HPT_dom_sf"/>
</dbReference>
<dbReference type="InterPro" id="IPR004358">
    <property type="entry name" value="Sig_transdc_His_kin-like_C"/>
</dbReference>
<dbReference type="InterPro" id="IPR003594">
    <property type="entry name" value="HATPase_dom"/>
</dbReference>
<comment type="catalytic activity">
    <reaction evidence="1">
        <text>ATP + protein L-histidine = ADP + protein N-phospho-L-histidine.</text>
        <dbReference type="EC" id="2.7.13.3"/>
    </reaction>
</comment>